<dbReference type="PROSITE" id="PS51819">
    <property type="entry name" value="VOC"/>
    <property type="match status" value="1"/>
</dbReference>
<dbReference type="PANTHER" id="PTHR10374:SF30">
    <property type="entry name" value="LACTOYLGLUTATHIONE LYASE"/>
    <property type="match status" value="1"/>
</dbReference>
<gene>
    <name evidence="2" type="primary">lguL</name>
    <name evidence="2" type="ORF">AAJCM20276_19610</name>
</gene>
<dbReference type="Proteomes" id="UP000515220">
    <property type="component" value="Chromosome"/>
</dbReference>
<dbReference type="Gene3D" id="3.10.180.10">
    <property type="entry name" value="2,3-Dihydroxybiphenyl 1,2-Dioxygenase, domain 1"/>
    <property type="match status" value="1"/>
</dbReference>
<organism evidence="2 3">
    <name type="scientific">Acetobacter aceti</name>
    <dbReference type="NCBI Taxonomy" id="435"/>
    <lineage>
        <taxon>Bacteria</taxon>
        <taxon>Pseudomonadati</taxon>
        <taxon>Pseudomonadota</taxon>
        <taxon>Alphaproteobacteria</taxon>
        <taxon>Acetobacterales</taxon>
        <taxon>Acetobacteraceae</taxon>
        <taxon>Acetobacter</taxon>
        <taxon>Acetobacter subgen. Acetobacter</taxon>
    </lineage>
</organism>
<dbReference type="GO" id="GO:0016829">
    <property type="term" value="F:lyase activity"/>
    <property type="evidence" value="ECO:0007669"/>
    <property type="project" value="UniProtKB-KW"/>
</dbReference>
<dbReference type="InterPro" id="IPR029068">
    <property type="entry name" value="Glyas_Bleomycin-R_OHBP_Dase"/>
</dbReference>
<dbReference type="EMBL" id="AP023326">
    <property type="protein sequence ID" value="BCI67337.1"/>
    <property type="molecule type" value="Genomic_DNA"/>
</dbReference>
<dbReference type="PANTHER" id="PTHR10374">
    <property type="entry name" value="LACTOYLGLUTATHIONE LYASE GLYOXALASE I"/>
    <property type="match status" value="1"/>
</dbReference>
<dbReference type="RefSeq" id="WP_099347617.1">
    <property type="nucleotide sequence ID" value="NZ_AP023326.1"/>
</dbReference>
<dbReference type="SUPFAM" id="SSF54593">
    <property type="entry name" value="Glyoxalase/Bleomycin resistance protein/Dihydroxybiphenyl dioxygenase"/>
    <property type="match status" value="1"/>
</dbReference>
<accession>A0A6S6PEI9</accession>
<evidence type="ECO:0000259" key="1">
    <source>
        <dbReference type="PROSITE" id="PS51819"/>
    </source>
</evidence>
<reference evidence="2 3" key="1">
    <citation type="submission" date="2020-07" db="EMBL/GenBank/DDBJ databases">
        <title>Complete Genome Sequence of an acetic acid bacterium, Acetobacter aceti JCM20276.</title>
        <authorList>
            <person name="Hirose Y."/>
            <person name="Mihara H."/>
        </authorList>
    </citation>
    <scope>NUCLEOTIDE SEQUENCE [LARGE SCALE GENOMIC DNA]</scope>
    <source>
        <strain evidence="2 3">JCM20276</strain>
    </source>
</reference>
<protein>
    <submittedName>
        <fullName evidence="2">Lactoylglutathione lyase</fullName>
    </submittedName>
</protein>
<name>A0A6S6PEI9_ACEAC</name>
<feature type="domain" description="VOC" evidence="1">
    <location>
        <begin position="3"/>
        <end position="126"/>
    </location>
</feature>
<dbReference type="InterPro" id="IPR004360">
    <property type="entry name" value="Glyas_Fos-R_dOase_dom"/>
</dbReference>
<sequence length="133" mass="15339">MAKMIHSMIRIRDEKASLAFYEKAFGLHVADRFVFDSFTLIYLSNDEQTFELELTVNHDRDRPYDRGDGYGHLAVSVGDIKAEHARFEKEGLKPEPVKELKNEGRLIGQFFFVTDPDGYRIEVLQRGAPGRFV</sequence>
<proteinExistence type="predicted"/>
<dbReference type="InterPro" id="IPR037523">
    <property type="entry name" value="VOC_core"/>
</dbReference>
<dbReference type="AlphaFoldDB" id="A0A6S6PEI9"/>
<keyword evidence="2" id="KW-0456">Lyase</keyword>
<dbReference type="Pfam" id="PF00903">
    <property type="entry name" value="Glyoxalase"/>
    <property type="match status" value="1"/>
</dbReference>
<evidence type="ECO:0000313" key="3">
    <source>
        <dbReference type="Proteomes" id="UP000515220"/>
    </source>
</evidence>
<evidence type="ECO:0000313" key="2">
    <source>
        <dbReference type="EMBL" id="BCI67337.1"/>
    </source>
</evidence>